<name>X1IYY9_9ZZZZ</name>
<dbReference type="EMBL" id="BARU01032983">
    <property type="protein sequence ID" value="GAH62758.1"/>
    <property type="molecule type" value="Genomic_DNA"/>
</dbReference>
<evidence type="ECO:0000313" key="1">
    <source>
        <dbReference type="EMBL" id="GAH62758.1"/>
    </source>
</evidence>
<gene>
    <name evidence="1" type="ORF">S03H2_51937</name>
</gene>
<reference evidence="1" key="1">
    <citation type="journal article" date="2014" name="Front. Microbiol.">
        <title>High frequency of phylogenetically diverse reductive dehalogenase-homologous genes in deep subseafloor sedimentary metagenomes.</title>
        <authorList>
            <person name="Kawai M."/>
            <person name="Futagami T."/>
            <person name="Toyoda A."/>
            <person name="Takaki Y."/>
            <person name="Nishi S."/>
            <person name="Hori S."/>
            <person name="Arai W."/>
            <person name="Tsubouchi T."/>
            <person name="Morono Y."/>
            <person name="Uchiyama I."/>
            <person name="Ito T."/>
            <person name="Fujiyama A."/>
            <person name="Inagaki F."/>
            <person name="Takami H."/>
        </authorList>
    </citation>
    <scope>NUCLEOTIDE SEQUENCE</scope>
    <source>
        <strain evidence="1">Expedition CK06-06</strain>
    </source>
</reference>
<protein>
    <recommendedName>
        <fullName evidence="2">IPT/TIG domain-containing protein</fullName>
    </recommendedName>
</protein>
<accession>X1IYY9</accession>
<evidence type="ECO:0008006" key="2">
    <source>
        <dbReference type="Google" id="ProtNLM"/>
    </source>
</evidence>
<proteinExistence type="predicted"/>
<dbReference type="AlphaFoldDB" id="X1IYY9"/>
<comment type="caution">
    <text evidence="1">The sequence shown here is derived from an EMBL/GenBank/DDBJ whole genome shotgun (WGS) entry which is preliminary data.</text>
</comment>
<organism evidence="1">
    <name type="scientific">marine sediment metagenome</name>
    <dbReference type="NCBI Taxonomy" id="412755"/>
    <lineage>
        <taxon>unclassified sequences</taxon>
        <taxon>metagenomes</taxon>
        <taxon>ecological metagenomes</taxon>
    </lineage>
</organism>
<sequence length="110" mass="11678">MDVKVASKKPIVYSNFHMTGFTRATVTGIGFLNEETGSSLASGKFYLGLSKTNLIHAVVAQVAGGASITIPETDIEAWTSVGDKVYIQFRPDSGDDCEGANSGIYHFTVA</sequence>